<evidence type="ECO:0000313" key="12">
    <source>
        <dbReference type="EMBL" id="CAK8696989.1"/>
    </source>
</evidence>
<dbReference type="InterPro" id="IPR030457">
    <property type="entry name" value="ELO_CS"/>
</dbReference>
<comment type="caution">
    <text evidence="12">The sequence shown here is derived from an EMBL/GenBank/DDBJ whole genome shotgun (WGS) entry which is preliminary data.</text>
</comment>
<keyword evidence="4 10" id="KW-0812">Transmembrane</keyword>
<keyword evidence="5 10" id="KW-0276">Fatty acid metabolism</keyword>
<keyword evidence="6 10" id="KW-1133">Transmembrane helix</keyword>
<dbReference type="PROSITE" id="PS01188">
    <property type="entry name" value="ELO"/>
    <property type="match status" value="1"/>
</dbReference>
<dbReference type="Pfam" id="PF01151">
    <property type="entry name" value="ELO"/>
    <property type="match status" value="1"/>
</dbReference>
<evidence type="ECO:0000256" key="8">
    <source>
        <dbReference type="ARBA" id="ARBA00023136"/>
    </source>
</evidence>
<evidence type="ECO:0000313" key="13">
    <source>
        <dbReference type="Proteomes" id="UP001642483"/>
    </source>
</evidence>
<comment type="catalytic activity">
    <reaction evidence="10">
        <text>a very-long-chain acyl-CoA + malonyl-CoA + H(+) = a very-long-chain 3-oxoacyl-CoA + CO2 + CoA</text>
        <dbReference type="Rhea" id="RHEA:32727"/>
        <dbReference type="ChEBI" id="CHEBI:15378"/>
        <dbReference type="ChEBI" id="CHEBI:16526"/>
        <dbReference type="ChEBI" id="CHEBI:57287"/>
        <dbReference type="ChEBI" id="CHEBI:57384"/>
        <dbReference type="ChEBI" id="CHEBI:90725"/>
        <dbReference type="ChEBI" id="CHEBI:90736"/>
        <dbReference type="EC" id="2.3.1.199"/>
    </reaction>
</comment>
<evidence type="ECO:0000256" key="9">
    <source>
        <dbReference type="ARBA" id="ARBA00023160"/>
    </source>
</evidence>
<comment type="similarity">
    <text evidence="10">Belongs to the ELO family.</text>
</comment>
<evidence type="ECO:0000256" key="6">
    <source>
        <dbReference type="ARBA" id="ARBA00022989"/>
    </source>
</evidence>
<comment type="subcellular location">
    <subcellularLocation>
        <location evidence="1">Membrane</location>
        <topology evidence="1">Multi-pass membrane protein</topology>
    </subcellularLocation>
</comment>
<feature type="compositionally biased region" description="Basic and acidic residues" evidence="11">
    <location>
        <begin position="261"/>
        <end position="287"/>
    </location>
</feature>
<feature type="transmembrane region" description="Helical" evidence="10">
    <location>
        <begin position="30"/>
        <end position="52"/>
    </location>
</feature>
<dbReference type="Proteomes" id="UP001642483">
    <property type="component" value="Unassembled WGS sequence"/>
</dbReference>
<dbReference type="PANTHER" id="PTHR11157">
    <property type="entry name" value="FATTY ACID ACYL TRANSFERASE-RELATED"/>
    <property type="match status" value="1"/>
</dbReference>
<keyword evidence="8 10" id="KW-0472">Membrane</keyword>
<protein>
    <recommendedName>
        <fullName evidence="10">Elongation of very long chain fatty acids protein</fullName>
        <ecNumber evidence="10">2.3.1.199</ecNumber>
    </recommendedName>
    <alternativeName>
        <fullName evidence="10">Very-long-chain 3-oxoacyl-CoA synthase</fullName>
    </alternativeName>
</protein>
<keyword evidence="3 10" id="KW-0808">Transferase</keyword>
<proteinExistence type="inferred from homology"/>
<gene>
    <name evidence="12" type="ORF">CVLEPA_LOCUS30283</name>
</gene>
<sequence>MDVVNVSDYTGWEFEKSVQHDELYEWLERNFHICWGCAIFYVAAVFSGQKYMESKPRFNLRQPMLMWSIFLAIFSIMGTVRCLINMLTRLNNEGVRRLICHSQIYDDPILRFWGAVFIPSKVLEYIDTAFIVLRKQKLIFLHWYHHVTVSVFTWWCLTARAPGGPIYMTVNLFVHALMYTYYAARAARIPVPKPIAISITVSQIMQMVIGCTTISLANLWRQDNDCRSSFSYVFWGGAMYASYLVLFMHFFYNTYLKARPKEAKKPVPEPEEKETENRKVFEKDEKNAVNGNGYSLRERKRTTQ</sequence>
<feature type="transmembrane region" description="Helical" evidence="10">
    <location>
        <begin position="232"/>
        <end position="252"/>
    </location>
</feature>
<dbReference type="EMBL" id="CAWYQH010000163">
    <property type="protein sequence ID" value="CAK8696989.1"/>
    <property type="molecule type" value="Genomic_DNA"/>
</dbReference>
<feature type="transmembrane region" description="Helical" evidence="10">
    <location>
        <begin position="196"/>
        <end position="220"/>
    </location>
</feature>
<evidence type="ECO:0000256" key="3">
    <source>
        <dbReference type="ARBA" id="ARBA00022679"/>
    </source>
</evidence>
<feature type="transmembrane region" description="Helical" evidence="10">
    <location>
        <begin position="138"/>
        <end position="160"/>
    </location>
</feature>
<reference evidence="12 13" key="1">
    <citation type="submission" date="2024-02" db="EMBL/GenBank/DDBJ databases">
        <authorList>
            <person name="Daric V."/>
            <person name="Darras S."/>
        </authorList>
    </citation>
    <scope>NUCLEOTIDE SEQUENCE [LARGE SCALE GENOMIC DNA]</scope>
</reference>
<keyword evidence="13" id="KW-1185">Reference proteome</keyword>
<feature type="transmembrane region" description="Helical" evidence="10">
    <location>
        <begin position="64"/>
        <end position="88"/>
    </location>
</feature>
<evidence type="ECO:0000256" key="4">
    <source>
        <dbReference type="ARBA" id="ARBA00022692"/>
    </source>
</evidence>
<keyword evidence="7 10" id="KW-0443">Lipid metabolism</keyword>
<evidence type="ECO:0000256" key="1">
    <source>
        <dbReference type="ARBA" id="ARBA00004141"/>
    </source>
</evidence>
<dbReference type="PANTHER" id="PTHR11157:SF17">
    <property type="entry name" value="ELONGATION OF VERY LONG CHAIN FATTY ACIDS PROTEIN 6"/>
    <property type="match status" value="1"/>
</dbReference>
<name>A0ABP0H231_CLALP</name>
<keyword evidence="2 10" id="KW-0444">Lipid biosynthesis</keyword>
<dbReference type="EC" id="2.3.1.199" evidence="10"/>
<evidence type="ECO:0000256" key="7">
    <source>
        <dbReference type="ARBA" id="ARBA00023098"/>
    </source>
</evidence>
<evidence type="ECO:0000256" key="11">
    <source>
        <dbReference type="SAM" id="MobiDB-lite"/>
    </source>
</evidence>
<dbReference type="InterPro" id="IPR002076">
    <property type="entry name" value="ELO_fam"/>
</dbReference>
<organism evidence="12 13">
    <name type="scientific">Clavelina lepadiformis</name>
    <name type="common">Light-bulb sea squirt</name>
    <name type="synonym">Ascidia lepadiformis</name>
    <dbReference type="NCBI Taxonomy" id="159417"/>
    <lineage>
        <taxon>Eukaryota</taxon>
        <taxon>Metazoa</taxon>
        <taxon>Chordata</taxon>
        <taxon>Tunicata</taxon>
        <taxon>Ascidiacea</taxon>
        <taxon>Aplousobranchia</taxon>
        <taxon>Clavelinidae</taxon>
        <taxon>Clavelina</taxon>
    </lineage>
</organism>
<accession>A0ABP0H231</accession>
<keyword evidence="9 10" id="KW-0275">Fatty acid biosynthesis</keyword>
<feature type="region of interest" description="Disordered" evidence="11">
    <location>
        <begin position="261"/>
        <end position="304"/>
    </location>
</feature>
<evidence type="ECO:0000256" key="5">
    <source>
        <dbReference type="ARBA" id="ARBA00022832"/>
    </source>
</evidence>
<evidence type="ECO:0000256" key="10">
    <source>
        <dbReference type="RuleBase" id="RU361115"/>
    </source>
</evidence>
<feature type="transmembrane region" description="Helical" evidence="10">
    <location>
        <begin position="166"/>
        <end position="184"/>
    </location>
</feature>
<evidence type="ECO:0000256" key="2">
    <source>
        <dbReference type="ARBA" id="ARBA00022516"/>
    </source>
</evidence>